<accession>A0A177BBE8</accession>
<dbReference type="GO" id="GO:0006281">
    <property type="term" value="P:DNA repair"/>
    <property type="evidence" value="ECO:0007669"/>
    <property type="project" value="UniProtKB-KW"/>
</dbReference>
<keyword evidence="3" id="KW-0234">DNA repair</keyword>
<evidence type="ECO:0000313" key="5">
    <source>
        <dbReference type="Proteomes" id="UP000078046"/>
    </source>
</evidence>
<evidence type="ECO:0000313" key="4">
    <source>
        <dbReference type="EMBL" id="OAF71649.1"/>
    </source>
</evidence>
<name>A0A177BBE8_9BILA</name>
<evidence type="ECO:0000256" key="2">
    <source>
        <dbReference type="ARBA" id="ARBA00022763"/>
    </source>
</evidence>
<comment type="similarity">
    <text evidence="1">Belongs to the SWI5/SAE3 family.</text>
</comment>
<dbReference type="Pfam" id="PF07061">
    <property type="entry name" value="Swi5"/>
    <property type="match status" value="1"/>
</dbReference>
<keyword evidence="5" id="KW-1185">Reference proteome</keyword>
<gene>
    <name evidence="4" type="ORF">A3Q56_00623</name>
</gene>
<dbReference type="Proteomes" id="UP000078046">
    <property type="component" value="Unassembled WGS sequence"/>
</dbReference>
<evidence type="ECO:0000256" key="3">
    <source>
        <dbReference type="ARBA" id="ARBA00023204"/>
    </source>
</evidence>
<comment type="caution">
    <text evidence="4">The sequence shown here is derived from an EMBL/GenBank/DDBJ whole genome shotgun (WGS) entry which is preliminary data.</text>
</comment>
<dbReference type="EMBL" id="LWCA01000035">
    <property type="protein sequence ID" value="OAF71649.1"/>
    <property type="molecule type" value="Genomic_DNA"/>
</dbReference>
<dbReference type="InterPro" id="IPR010760">
    <property type="entry name" value="DNA-repair_Swi5"/>
</dbReference>
<organism evidence="4 5">
    <name type="scientific">Intoshia linei</name>
    <dbReference type="NCBI Taxonomy" id="1819745"/>
    <lineage>
        <taxon>Eukaryota</taxon>
        <taxon>Metazoa</taxon>
        <taxon>Spiralia</taxon>
        <taxon>Lophotrochozoa</taxon>
        <taxon>Mesozoa</taxon>
        <taxon>Orthonectida</taxon>
        <taxon>Rhopaluridae</taxon>
        <taxon>Intoshia</taxon>
    </lineage>
</organism>
<protein>
    <submittedName>
        <fullName evidence="4">Uncharacterized protein</fullName>
    </submittedName>
</protein>
<proteinExistence type="inferred from homology"/>
<reference evidence="4 5" key="1">
    <citation type="submission" date="2016-04" db="EMBL/GenBank/DDBJ databases">
        <title>The genome of Intoshia linei affirms orthonectids as highly simplified spiralians.</title>
        <authorList>
            <person name="Mikhailov K.V."/>
            <person name="Slusarev G.S."/>
            <person name="Nikitin M.A."/>
            <person name="Logacheva M.D."/>
            <person name="Penin A."/>
            <person name="Aleoshin V."/>
            <person name="Panchin Y.V."/>
        </authorList>
    </citation>
    <scope>NUCLEOTIDE SEQUENCE [LARGE SCALE GENOMIC DNA]</scope>
    <source>
        <strain evidence="4">Intl2013</strain>
        <tissue evidence="4">Whole animal</tissue>
    </source>
</reference>
<dbReference type="Gene3D" id="1.20.5.170">
    <property type="match status" value="1"/>
</dbReference>
<evidence type="ECO:0000256" key="1">
    <source>
        <dbReference type="ARBA" id="ARBA00008060"/>
    </source>
</evidence>
<sequence>MAEKVNNINENCKDEKNLRLDMEIEKLRKEGYEEKDVEIYKAKLHTYNEMKDTADSIVSHLANLKKCTIKSLYDKYDINDE</sequence>
<dbReference type="AlphaFoldDB" id="A0A177BBE8"/>
<dbReference type="OrthoDB" id="255837at2759"/>
<keyword evidence="2" id="KW-0227">DNA damage</keyword>